<keyword evidence="4" id="KW-1185">Reference proteome</keyword>
<organism evidence="3 4">
    <name type="scientific">Nannochloropsis salina CCMP1776</name>
    <dbReference type="NCBI Taxonomy" id="1027361"/>
    <lineage>
        <taxon>Eukaryota</taxon>
        <taxon>Sar</taxon>
        <taxon>Stramenopiles</taxon>
        <taxon>Ochrophyta</taxon>
        <taxon>Eustigmatophyceae</taxon>
        <taxon>Eustigmatales</taxon>
        <taxon>Monodopsidaceae</taxon>
        <taxon>Microchloropsis</taxon>
        <taxon>Microchloropsis salina</taxon>
    </lineage>
</organism>
<dbReference type="GO" id="GO:0032039">
    <property type="term" value="C:integrator complex"/>
    <property type="evidence" value="ECO:0007669"/>
    <property type="project" value="TreeGrafter"/>
</dbReference>
<dbReference type="Gene3D" id="3.40.50.410">
    <property type="entry name" value="von Willebrand factor, type A domain"/>
    <property type="match status" value="1"/>
</dbReference>
<dbReference type="PANTHER" id="PTHR12957:SF2">
    <property type="entry name" value="INTEGRATOR COMPLEX SUBUNIT 6"/>
    <property type="match status" value="1"/>
</dbReference>
<evidence type="ECO:0000259" key="2">
    <source>
        <dbReference type="PROSITE" id="PS50020"/>
    </source>
</evidence>
<feature type="compositionally biased region" description="Basic and acidic residues" evidence="1">
    <location>
        <begin position="761"/>
        <end position="775"/>
    </location>
</feature>
<feature type="region of interest" description="Disordered" evidence="1">
    <location>
        <begin position="750"/>
        <end position="985"/>
    </location>
</feature>
<dbReference type="InterPro" id="IPR001202">
    <property type="entry name" value="WW_dom"/>
</dbReference>
<dbReference type="Pfam" id="PF13519">
    <property type="entry name" value="VWA_2"/>
    <property type="match status" value="1"/>
</dbReference>
<dbReference type="Proteomes" id="UP000355283">
    <property type="component" value="Unassembled WGS sequence"/>
</dbReference>
<sequence length="1071" mass="115783">MLVCFILDVNASMGQRSPPSGPHATTNLRGAGLSSLEWAKAAVEYFIKARQRTNMKDQYFLVTTEEGPGCVKISWGDSLQRFDDHLRLLAPLPADGSKGGTNVGHALSMAFALLNQYRLQHGIDNYGQGRCPWLVEPGCCLLFTGGNSSRPTSSSVQKATGPVSPLGGDAEAPAPSMTALQLTCSAHDLTRDPYRWDQRFFPFIIHHSPSRPLADSSSLGDSKKREEGSSTTPSLVSTQIPYFAVFKALADATGGYCSVSESLMGLTLNTDLVMHKLAFVGPMVLLAPDLGAETCGHATKNVQSRAQEQEAGRQCQSQVALYPPETCGEAFNSPHLTSPAHGADPTSCAAAVRAILCLNHESAGFSWPIPEAFWVDRTLEHLPKRDAHPILLYSRLATDSTDAALASLTRLEAQGLTMDRYPLEWCGGGAGAAPSGGGLRMTRGMRWPVYLMGSARMKGSRGCPFGFLEASDVAGRVTLVLLPYDYPKLVELVQVAVEGGSASGHLTSLPVKWRPEFNSFLAQTPPYYFSALRRCLKKVGLHTQVPEQKTGGLSQLVIKRLQRIREQARADNQRYEMSRREHPHNRGLEFSGDVGTGASGGEGLEGGGSYLAGGKGNGEDGRETSEEGAESHDERLFDPSKSLLSMWEGLRQGLFGEGDHVISGLYVRGFQSWQGACGQPKNGRRRPEEWMLLQEVGALQMPEIPINEMGAYSERLLQMEVFRDPLDEYDPDDDTLEAWKQRKLAVNFGNPFRRPRPHHVPHVEAQHAGDGKDEVGQTPNRGVLSAEADNEAEVLGPHSSLGEDLPDEWGKGDEAFVNGSDAWPGGVQRRAEGEDGSALLAPSTAEQPHRKRRRLNELPPLPTGRPVPKRHRSRMDRKTTPRAAPPARSAGTVPTAMSSPPLSPLPGPLAPLTPEEDDHLSDRVAEEGISETRRKEDPVAEDTGGSLVGPGAGVAASEAVTSLERSTSNAPHNIALPGASTIDPTVSNVTGPDAPLLTSDSHPPSQHAAIGGAPKRSIEEMLKDRELVTPNAEGWMLAWSKREKRLYYFNIKTNVAVWTAPPGLPAINEDT</sequence>
<dbReference type="OrthoDB" id="207388at2759"/>
<feature type="compositionally biased region" description="Basic and acidic residues" evidence="1">
    <location>
        <begin position="617"/>
        <end position="637"/>
    </location>
</feature>
<dbReference type="GO" id="GO:0034472">
    <property type="term" value="P:snRNA 3'-end processing"/>
    <property type="evidence" value="ECO:0007669"/>
    <property type="project" value="TreeGrafter"/>
</dbReference>
<feature type="compositionally biased region" description="Low complexity" evidence="1">
    <location>
        <begin position="881"/>
        <end position="900"/>
    </location>
</feature>
<dbReference type="SUPFAM" id="SSF51045">
    <property type="entry name" value="WW domain"/>
    <property type="match status" value="1"/>
</dbReference>
<dbReference type="PANTHER" id="PTHR12957">
    <property type="entry name" value="DEAD/H BOX POLYPEPTIDE 26/DICE1-RELATED"/>
    <property type="match status" value="1"/>
</dbReference>
<feature type="region of interest" description="Disordered" evidence="1">
    <location>
        <begin position="148"/>
        <end position="172"/>
    </location>
</feature>
<evidence type="ECO:0000313" key="3">
    <source>
        <dbReference type="EMBL" id="TFJ81665.1"/>
    </source>
</evidence>
<comment type="caution">
    <text evidence="3">The sequence shown here is derived from an EMBL/GenBank/DDBJ whole genome shotgun (WGS) entry which is preliminary data.</text>
</comment>
<feature type="compositionally biased region" description="Basic and acidic residues" evidence="1">
    <location>
        <begin position="920"/>
        <end position="938"/>
    </location>
</feature>
<dbReference type="InterPro" id="IPR036020">
    <property type="entry name" value="WW_dom_sf"/>
</dbReference>
<proteinExistence type="predicted"/>
<feature type="compositionally biased region" description="Pro residues" evidence="1">
    <location>
        <begin position="901"/>
        <end position="911"/>
    </location>
</feature>
<dbReference type="PROSITE" id="PS50020">
    <property type="entry name" value="WW_DOMAIN_2"/>
    <property type="match status" value="1"/>
</dbReference>
<dbReference type="Pfam" id="PF25462">
    <property type="entry name" value="Beta-barrel_INTS6"/>
    <property type="match status" value="1"/>
</dbReference>
<feature type="compositionally biased region" description="Polar residues" evidence="1">
    <location>
        <begin position="959"/>
        <end position="971"/>
    </location>
</feature>
<feature type="compositionally biased region" description="Gly residues" evidence="1">
    <location>
        <begin position="594"/>
        <end position="616"/>
    </location>
</feature>
<dbReference type="InterPro" id="IPR036465">
    <property type="entry name" value="vWFA_dom_sf"/>
</dbReference>
<reference evidence="3 4" key="1">
    <citation type="submission" date="2019-01" db="EMBL/GenBank/DDBJ databases">
        <title>Nuclear Genome Assembly of the Microalgal Biofuel strain Nannochloropsis salina CCMP1776.</title>
        <authorList>
            <person name="Hovde B."/>
        </authorList>
    </citation>
    <scope>NUCLEOTIDE SEQUENCE [LARGE SCALE GENOMIC DNA]</scope>
    <source>
        <strain evidence="3 4">CCMP1776</strain>
    </source>
</reference>
<dbReference type="SUPFAM" id="SSF53300">
    <property type="entry name" value="vWA-like"/>
    <property type="match status" value="1"/>
</dbReference>
<dbReference type="InterPro" id="IPR051113">
    <property type="entry name" value="Integrator_subunit6"/>
</dbReference>
<dbReference type="InterPro" id="IPR057413">
    <property type="entry name" value="Beta-barrel_INTS6"/>
</dbReference>
<dbReference type="Gene3D" id="2.20.70.10">
    <property type="match status" value="1"/>
</dbReference>
<feature type="compositionally biased region" description="Basic and acidic residues" evidence="1">
    <location>
        <begin position="569"/>
        <end position="587"/>
    </location>
</feature>
<feature type="domain" description="WW" evidence="2">
    <location>
        <begin position="1029"/>
        <end position="1063"/>
    </location>
</feature>
<dbReference type="EMBL" id="SDOX01000122">
    <property type="protein sequence ID" value="TFJ81665.1"/>
    <property type="molecule type" value="Genomic_DNA"/>
</dbReference>
<accession>A0A4D9CVW8</accession>
<dbReference type="AlphaFoldDB" id="A0A4D9CVW8"/>
<evidence type="ECO:0000313" key="4">
    <source>
        <dbReference type="Proteomes" id="UP000355283"/>
    </source>
</evidence>
<dbReference type="InterPro" id="IPR002035">
    <property type="entry name" value="VWF_A"/>
</dbReference>
<protein>
    <recommendedName>
        <fullName evidence="2">WW domain-containing protein</fullName>
    </recommendedName>
</protein>
<feature type="compositionally biased region" description="Polar residues" evidence="1">
    <location>
        <begin position="148"/>
        <end position="158"/>
    </location>
</feature>
<feature type="region of interest" description="Disordered" evidence="1">
    <location>
        <begin position="569"/>
        <end position="637"/>
    </location>
</feature>
<feature type="region of interest" description="Disordered" evidence="1">
    <location>
        <begin position="210"/>
        <end position="234"/>
    </location>
</feature>
<evidence type="ECO:0000256" key="1">
    <source>
        <dbReference type="SAM" id="MobiDB-lite"/>
    </source>
</evidence>
<name>A0A4D9CVW8_9STRA</name>
<gene>
    <name evidence="3" type="ORF">NSK_006916</name>
</gene>